<dbReference type="Proteomes" id="UP001206206">
    <property type="component" value="Unassembled WGS sequence"/>
</dbReference>
<protein>
    <submittedName>
        <fullName evidence="1">Uncharacterized protein</fullName>
    </submittedName>
</protein>
<sequence>MTEIPTPTHPQLIGARPSSAVEKAYQTLRKQTARADPHAQFTKGALEAYRWAMGSDVSAPLTGARTVGVPGLQRLTSEIDTAVVQLEDVTQQAGPRAFAQGVHDALAWVCGLSDQRP</sequence>
<comment type="caution">
    <text evidence="1">The sequence shown here is derived from an EMBL/GenBank/DDBJ whole genome shotgun (WGS) entry which is preliminary data.</text>
</comment>
<dbReference type="RefSeq" id="WP_255926991.1">
    <property type="nucleotide sequence ID" value="NZ_JANFNH010000008.1"/>
</dbReference>
<keyword evidence="2" id="KW-1185">Reference proteome</keyword>
<dbReference type="EMBL" id="JANFNH010000008">
    <property type="protein sequence ID" value="MCQ4042637.1"/>
    <property type="molecule type" value="Genomic_DNA"/>
</dbReference>
<name>A0ABT1PB91_9ACTN</name>
<evidence type="ECO:0000313" key="2">
    <source>
        <dbReference type="Proteomes" id="UP001206206"/>
    </source>
</evidence>
<reference evidence="1 2" key="1">
    <citation type="submission" date="2022-06" db="EMBL/GenBank/DDBJ databases">
        <title>Draft genome sequence of type strain Streptomyces rubrisoli DSM 42083.</title>
        <authorList>
            <person name="Duangmal K."/>
            <person name="Klaysubun C."/>
        </authorList>
    </citation>
    <scope>NUCLEOTIDE SEQUENCE [LARGE SCALE GENOMIC DNA]</scope>
    <source>
        <strain evidence="1 2">DSM 42083</strain>
    </source>
</reference>
<organism evidence="1 2">
    <name type="scientific">Streptantibioticus rubrisoli</name>
    <dbReference type="NCBI Taxonomy" id="1387313"/>
    <lineage>
        <taxon>Bacteria</taxon>
        <taxon>Bacillati</taxon>
        <taxon>Actinomycetota</taxon>
        <taxon>Actinomycetes</taxon>
        <taxon>Kitasatosporales</taxon>
        <taxon>Streptomycetaceae</taxon>
        <taxon>Streptantibioticus</taxon>
    </lineage>
</organism>
<evidence type="ECO:0000313" key="1">
    <source>
        <dbReference type="EMBL" id="MCQ4042637.1"/>
    </source>
</evidence>
<gene>
    <name evidence="1" type="ORF">NON19_11480</name>
</gene>
<proteinExistence type="predicted"/>
<accession>A0ABT1PB91</accession>